<dbReference type="RefSeq" id="WP_119584529.1">
    <property type="nucleotide sequence ID" value="NZ_CAWODQ010000001.1"/>
</dbReference>
<dbReference type="OrthoDB" id="7861242at2"/>
<keyword evidence="3" id="KW-1185">Reference proteome</keyword>
<feature type="domain" description="PAS" evidence="1">
    <location>
        <begin position="72"/>
        <end position="137"/>
    </location>
</feature>
<dbReference type="Proteomes" id="UP000286576">
    <property type="component" value="Unassembled WGS sequence"/>
</dbReference>
<dbReference type="InterPro" id="IPR013656">
    <property type="entry name" value="PAS_4"/>
</dbReference>
<dbReference type="EMBL" id="QXFL01000001">
    <property type="protein sequence ID" value="RIV89222.1"/>
    <property type="molecule type" value="Genomic_DNA"/>
</dbReference>
<proteinExistence type="predicted"/>
<dbReference type="InterPro" id="IPR035965">
    <property type="entry name" value="PAS-like_dom_sf"/>
</dbReference>
<sequence length="299" mass="33764">MEDDLKDQGSVGKTTVTSAEIVRSFGKWRDASLTAPVFITAHGRTTHVLTGLRLYQQLTHKPGDSNALATEERLTGLAEWLKESVILCTPEEEIIYANARARQYCRLPPLRKGLKLTDAMPDIEGSVMQVQYRRTLSTREGLTADLPSVFEQGCWTQLTTIPLGDRLVLMMRDITEEVERYRMADMKQGMLDAISFHHAVAYVRISPRGLIERSDASFAEWIGLKPEKLLGRRLQDLAVREDRIALRNLFDLLFEENTPQQAMVELTPNNAERLRVHLSMVPLHGAYGMQGASIIMTRA</sequence>
<dbReference type="Pfam" id="PF08448">
    <property type="entry name" value="PAS_4"/>
    <property type="match status" value="2"/>
</dbReference>
<dbReference type="AlphaFoldDB" id="A0A418NX77"/>
<name>A0A418NX77_9SPHN</name>
<accession>A0A418NX77</accession>
<evidence type="ECO:0000313" key="3">
    <source>
        <dbReference type="Proteomes" id="UP000286576"/>
    </source>
</evidence>
<dbReference type="InterPro" id="IPR000014">
    <property type="entry name" value="PAS"/>
</dbReference>
<dbReference type="SUPFAM" id="SSF55785">
    <property type="entry name" value="PYP-like sensor domain (PAS domain)"/>
    <property type="match status" value="2"/>
</dbReference>
<evidence type="ECO:0000259" key="1">
    <source>
        <dbReference type="SMART" id="SM00091"/>
    </source>
</evidence>
<protein>
    <submittedName>
        <fullName evidence="2">PAS domain-containing protein</fullName>
    </submittedName>
</protein>
<gene>
    <name evidence="2" type="ORF">D2V07_03005</name>
</gene>
<reference evidence="2 3" key="1">
    <citation type="submission" date="2018-08" db="EMBL/GenBank/DDBJ databases">
        <title>Erythrobacter zhengii sp.nov., a bacterium isolated from deep-sea sediment.</title>
        <authorList>
            <person name="Fang C."/>
            <person name="Wu Y.-H."/>
            <person name="Sun C."/>
            <person name="Wang H."/>
            <person name="Cheng H."/>
            <person name="Meng F.-X."/>
            <person name="Wang C.-S."/>
            <person name="Xu X.-W."/>
        </authorList>
    </citation>
    <scope>NUCLEOTIDE SEQUENCE [LARGE SCALE GENOMIC DNA]</scope>
    <source>
        <strain evidence="2 3">V18</strain>
    </source>
</reference>
<dbReference type="CDD" id="cd00130">
    <property type="entry name" value="PAS"/>
    <property type="match status" value="1"/>
</dbReference>
<dbReference type="SMART" id="SM00091">
    <property type="entry name" value="PAS"/>
    <property type="match status" value="2"/>
</dbReference>
<comment type="caution">
    <text evidence="2">The sequence shown here is derived from an EMBL/GenBank/DDBJ whole genome shotgun (WGS) entry which is preliminary data.</text>
</comment>
<dbReference type="Gene3D" id="3.30.450.20">
    <property type="entry name" value="PAS domain"/>
    <property type="match status" value="2"/>
</dbReference>
<organism evidence="2 3">
    <name type="scientific">Aurantiacibacter zhengii</name>
    <dbReference type="NCBI Taxonomy" id="2307003"/>
    <lineage>
        <taxon>Bacteria</taxon>
        <taxon>Pseudomonadati</taxon>
        <taxon>Pseudomonadota</taxon>
        <taxon>Alphaproteobacteria</taxon>
        <taxon>Sphingomonadales</taxon>
        <taxon>Erythrobacteraceae</taxon>
        <taxon>Aurantiacibacter</taxon>
    </lineage>
</organism>
<evidence type="ECO:0000313" key="2">
    <source>
        <dbReference type="EMBL" id="RIV89222.1"/>
    </source>
</evidence>
<feature type="domain" description="PAS" evidence="1">
    <location>
        <begin position="189"/>
        <end position="255"/>
    </location>
</feature>